<evidence type="ECO:0000256" key="9">
    <source>
        <dbReference type="PIRNR" id="PIRNR005023"/>
    </source>
</evidence>
<evidence type="ECO:0000313" key="11">
    <source>
        <dbReference type="EMBL" id="HHS29140.1"/>
    </source>
</evidence>
<feature type="binding site" evidence="10">
    <location>
        <position position="60"/>
    </location>
    <ligand>
        <name>[4Fe-4S] cluster</name>
        <dbReference type="ChEBI" id="CHEBI:49883"/>
        <label>2</label>
    </ligand>
</feature>
<dbReference type="InterPro" id="IPR010047">
    <property type="entry name" value="CODH"/>
</dbReference>
<feature type="binding site" evidence="10">
    <location>
        <position position="300"/>
    </location>
    <ligand>
        <name>[Ni-4Fe-4S] cluster</name>
        <dbReference type="ChEBI" id="CHEBI:47739"/>
    </ligand>
</feature>
<feature type="binding site" evidence="10">
    <location>
        <position position="55"/>
    </location>
    <ligand>
        <name>[4Fe-4S] cluster</name>
        <dbReference type="ChEBI" id="CHEBI:49883"/>
        <label>2</label>
    </ligand>
</feature>
<gene>
    <name evidence="11" type="primary">cooS</name>
    <name evidence="11" type="ORF">ENV52_05490</name>
</gene>
<dbReference type="PIRSF" id="PIRSF005023">
    <property type="entry name" value="CODH"/>
    <property type="match status" value="1"/>
</dbReference>
<evidence type="ECO:0000256" key="4">
    <source>
        <dbReference type="ARBA" id="ARBA00022723"/>
    </source>
</evidence>
<dbReference type="InterPro" id="IPR004137">
    <property type="entry name" value="HCP/CODH"/>
</dbReference>
<comment type="catalytic activity">
    <reaction evidence="8 9">
        <text>CO + 2 oxidized [2Fe-2S]-[ferredoxin] + H2O = 2 reduced [2Fe-2S]-[ferredoxin] + CO2 + 2 H(+)</text>
        <dbReference type="Rhea" id="RHEA:21040"/>
        <dbReference type="Rhea" id="RHEA-COMP:10000"/>
        <dbReference type="Rhea" id="RHEA-COMP:10001"/>
        <dbReference type="ChEBI" id="CHEBI:15377"/>
        <dbReference type="ChEBI" id="CHEBI:15378"/>
        <dbReference type="ChEBI" id="CHEBI:16526"/>
        <dbReference type="ChEBI" id="CHEBI:17245"/>
        <dbReference type="ChEBI" id="CHEBI:33737"/>
        <dbReference type="ChEBI" id="CHEBI:33738"/>
        <dbReference type="EC" id="1.2.7.4"/>
    </reaction>
</comment>
<keyword evidence="6 9" id="KW-0408">Iron</keyword>
<keyword evidence="3 10" id="KW-0533">Nickel</keyword>
<dbReference type="SUPFAM" id="SSF56821">
    <property type="entry name" value="Prismane protein-like"/>
    <property type="match status" value="1"/>
</dbReference>
<dbReference type="AlphaFoldDB" id="A0A7V6A2W8"/>
<dbReference type="PANTHER" id="PTHR30109">
    <property type="entry name" value="HYDROXYLAMINE REDUCTASE"/>
    <property type="match status" value="1"/>
</dbReference>
<dbReference type="Gene3D" id="1.20.1270.30">
    <property type="match status" value="1"/>
</dbReference>
<protein>
    <recommendedName>
        <fullName evidence="9">Carbon monoxide dehydrogenase</fullName>
        <ecNumber evidence="9">1.2.7.4</ecNumber>
    </recommendedName>
</protein>
<feature type="binding site" evidence="10">
    <location>
        <position position="477"/>
    </location>
    <ligand>
        <name>[Ni-4Fe-4S] cluster</name>
        <dbReference type="ChEBI" id="CHEBI:47739"/>
    </ligand>
</feature>
<sequence>MEHKDTQEGAISIQSDTLALKDRAKQEGLDTIWERFEAQKPQCGFCELGLSCRICVMGPCRIDPFGDGPQLGVCGADADIMVARNLCRMVAAGAASHSDHGRDLVETLLAVGEGKAPGYQVTDTAKLDRLAAEFGVAAELPTQAKARELALALMEEYGIKKGFLTFSKRLPAARQEKWRALGIAPRGVDWEVTEVMHRTHMGVDNDYINLLLQALRCALADGWGGSMIATEISDVLFGTPHPRPSLANIGVLKKDQVNIILHGHSPLVSEMAVRASQDPAMLARARELGAAGINLAGLCCTGNEVLMRKGIPMAGNHLVQELALVTGAVEAMVVDYQCILPSLGEMASCYHTLFFSTSPKAKFPKATHLPFSPENGEELGKELVSRAVENFARRNQARVFIPDVPPMPQFSGFSVEAILEALGGTAEPLIAAIKAGQLRGAAGVVGCNNPKITQDYGHTTLTRELIAHDIIVLDTGCTAVANAKAGLKQLEAAELAGPGLKAVCQALQIPPVLHMGSCVDNTRIINLAAALANALGVDMDQLPVAAAAPEWYSEKAATIACYAVASGIFTVLGVTPPVLGSKNVTELLLKGLTGHLGACFAVQPDPQEAAHLMMRHIEEKRRGLGLDAR</sequence>
<comment type="cofactor">
    <cofactor evidence="1">
        <name>[4Fe-4S] cluster</name>
        <dbReference type="ChEBI" id="CHEBI:49883"/>
    </cofactor>
</comment>
<dbReference type="InterPro" id="IPR016099">
    <property type="entry name" value="Prismane-like_a/b-sand"/>
</dbReference>
<dbReference type="EMBL" id="DTGR01000082">
    <property type="protein sequence ID" value="HHS29140.1"/>
    <property type="molecule type" value="Genomic_DNA"/>
</dbReference>
<dbReference type="Pfam" id="PF03063">
    <property type="entry name" value="Prismane"/>
    <property type="match status" value="1"/>
</dbReference>
<dbReference type="PANTHER" id="PTHR30109:SF4">
    <property type="entry name" value="CARBON MONOXIDE DEHYDROGENASE"/>
    <property type="match status" value="1"/>
</dbReference>
<dbReference type="Gene3D" id="3.40.50.2030">
    <property type="match status" value="2"/>
</dbReference>
<keyword evidence="7 9" id="KW-0411">Iron-sulfur</keyword>
<dbReference type="GO" id="GO:0043885">
    <property type="term" value="F:anaerobic carbon-monoxide dehydrogenase activity"/>
    <property type="evidence" value="ECO:0007669"/>
    <property type="project" value="UniProtKB-UniRule"/>
</dbReference>
<dbReference type="NCBIfam" id="TIGR01702">
    <property type="entry name" value="CO_DH_cata"/>
    <property type="match status" value="1"/>
</dbReference>
<name>A0A7V6A2W8_9BACT</name>
<evidence type="ECO:0000256" key="2">
    <source>
        <dbReference type="ARBA" id="ARBA00022485"/>
    </source>
</evidence>
<keyword evidence="5 9" id="KW-0560">Oxidoreductase</keyword>
<keyword evidence="2 9" id="KW-0004">4Fe-4S</keyword>
<dbReference type="GO" id="GO:0051539">
    <property type="term" value="F:4 iron, 4 sulfur cluster binding"/>
    <property type="evidence" value="ECO:0007669"/>
    <property type="project" value="UniProtKB-UniRule"/>
</dbReference>
<feature type="binding site" evidence="10">
    <location>
        <position position="447"/>
    </location>
    <ligand>
        <name>[Ni-4Fe-4S] cluster</name>
        <dbReference type="ChEBI" id="CHEBI:47739"/>
    </ligand>
</feature>
<dbReference type="GO" id="GO:0004601">
    <property type="term" value="F:peroxidase activity"/>
    <property type="evidence" value="ECO:0007669"/>
    <property type="project" value="TreeGrafter"/>
</dbReference>
<dbReference type="InterPro" id="IPR011254">
    <property type="entry name" value="Prismane-like_sf"/>
</dbReference>
<dbReference type="EC" id="1.2.7.4" evidence="9"/>
<reference evidence="11" key="1">
    <citation type="journal article" date="2020" name="mSystems">
        <title>Genome- and Community-Level Interaction Insights into Carbon Utilization and Element Cycling Functions of Hydrothermarchaeota in Hydrothermal Sediment.</title>
        <authorList>
            <person name="Zhou Z."/>
            <person name="Liu Y."/>
            <person name="Xu W."/>
            <person name="Pan J."/>
            <person name="Luo Z.H."/>
            <person name="Li M."/>
        </authorList>
    </citation>
    <scope>NUCLEOTIDE SEQUENCE [LARGE SCALE GENOMIC DNA]</scope>
    <source>
        <strain evidence="11">SpSt-767</strain>
    </source>
</reference>
<feature type="binding site" evidence="10">
    <location>
        <position position="43"/>
    </location>
    <ligand>
        <name>[4Fe-4S] cluster</name>
        <dbReference type="ChEBI" id="CHEBI:49883"/>
        <label>1</label>
        <note>ligand shared between dimeric partners</note>
    </ligand>
</feature>
<feature type="binding site" evidence="10">
    <location>
        <position position="338"/>
    </location>
    <ligand>
        <name>[Ni-4Fe-4S] cluster</name>
        <dbReference type="ChEBI" id="CHEBI:47739"/>
    </ligand>
</feature>
<evidence type="ECO:0000256" key="6">
    <source>
        <dbReference type="ARBA" id="ARBA00023004"/>
    </source>
</evidence>
<dbReference type="GO" id="GO:0042542">
    <property type="term" value="P:response to hydrogen peroxide"/>
    <property type="evidence" value="ECO:0007669"/>
    <property type="project" value="TreeGrafter"/>
</dbReference>
<feature type="binding site" evidence="10">
    <location>
        <position position="52"/>
    </location>
    <ligand>
        <name>[4Fe-4S] cluster</name>
        <dbReference type="ChEBI" id="CHEBI:49883"/>
        <label>2</label>
    </ligand>
</feature>
<feature type="binding site" evidence="10">
    <location>
        <position position="264"/>
    </location>
    <ligand>
        <name>[Ni-4Fe-4S] cluster</name>
        <dbReference type="ChEBI" id="CHEBI:47739"/>
    </ligand>
</feature>
<accession>A0A7V6A2W8</accession>
<evidence type="ECO:0000256" key="7">
    <source>
        <dbReference type="ARBA" id="ARBA00023014"/>
    </source>
</evidence>
<evidence type="ECO:0000256" key="8">
    <source>
        <dbReference type="ARBA" id="ARBA00048733"/>
    </source>
</evidence>
<organism evidence="11">
    <name type="scientific">Desulfobacca acetoxidans</name>
    <dbReference type="NCBI Taxonomy" id="60893"/>
    <lineage>
        <taxon>Bacteria</taxon>
        <taxon>Pseudomonadati</taxon>
        <taxon>Thermodesulfobacteriota</taxon>
        <taxon>Desulfobaccia</taxon>
        <taxon>Desulfobaccales</taxon>
        <taxon>Desulfobaccaceae</taxon>
        <taxon>Desulfobacca</taxon>
    </lineage>
</organism>
<dbReference type="GO" id="GO:0050418">
    <property type="term" value="F:hydroxylamine reductase activity"/>
    <property type="evidence" value="ECO:0007669"/>
    <property type="project" value="TreeGrafter"/>
</dbReference>
<dbReference type="GO" id="GO:0016151">
    <property type="term" value="F:nickel cation binding"/>
    <property type="evidence" value="ECO:0007669"/>
    <property type="project" value="InterPro"/>
</dbReference>
<evidence type="ECO:0000256" key="3">
    <source>
        <dbReference type="ARBA" id="ARBA00022596"/>
    </source>
</evidence>
<evidence type="ECO:0000256" key="1">
    <source>
        <dbReference type="ARBA" id="ARBA00001966"/>
    </source>
</evidence>
<comment type="caution">
    <text evidence="11">The sequence shown here is derived from an EMBL/GenBank/DDBJ whole genome shotgun (WGS) entry which is preliminary data.</text>
</comment>
<feature type="binding site" evidence="10">
    <location>
        <position position="518"/>
    </location>
    <ligand>
        <name>[Ni-4Fe-4S] cluster</name>
        <dbReference type="ChEBI" id="CHEBI:47739"/>
    </ligand>
</feature>
<dbReference type="InterPro" id="IPR016101">
    <property type="entry name" value="CO_DH_a-bundle"/>
</dbReference>
<dbReference type="GO" id="GO:0006091">
    <property type="term" value="P:generation of precursor metabolites and energy"/>
    <property type="evidence" value="ECO:0007669"/>
    <property type="project" value="InterPro"/>
</dbReference>
<proteinExistence type="predicted"/>
<evidence type="ECO:0000256" key="10">
    <source>
        <dbReference type="PIRSR" id="PIRSR005023-1"/>
    </source>
</evidence>
<keyword evidence="4 9" id="KW-0479">Metal-binding</keyword>
<feature type="binding site" evidence="10">
    <location>
        <position position="74"/>
    </location>
    <ligand>
        <name>[4Fe-4S] cluster</name>
        <dbReference type="ChEBI" id="CHEBI:49883"/>
        <label>2</label>
    </ligand>
</feature>
<evidence type="ECO:0000256" key="5">
    <source>
        <dbReference type="ARBA" id="ARBA00023002"/>
    </source>
</evidence>